<feature type="domain" description="Fibronectin type-III" evidence="4">
    <location>
        <begin position="287"/>
        <end position="378"/>
    </location>
</feature>
<evidence type="ECO:0000256" key="3">
    <source>
        <dbReference type="SAM" id="MobiDB-lite"/>
    </source>
</evidence>
<dbReference type="PROSITE" id="PS50853">
    <property type="entry name" value="FN3"/>
    <property type="match status" value="3"/>
</dbReference>
<evidence type="ECO:0000259" key="4">
    <source>
        <dbReference type="PROSITE" id="PS50853"/>
    </source>
</evidence>
<dbReference type="PANTHER" id="PTHR14819:SF9">
    <property type="entry name" value="UP-REGULATOR OF CELL PROLIFERATION-LIKE"/>
    <property type="match status" value="1"/>
</dbReference>
<feature type="compositionally biased region" description="Polar residues" evidence="3">
    <location>
        <begin position="81"/>
        <end position="93"/>
    </location>
</feature>
<evidence type="ECO:0000313" key="6">
    <source>
        <dbReference type="EMBL" id="KAJ8336672.1"/>
    </source>
</evidence>
<evidence type="ECO:0000259" key="5">
    <source>
        <dbReference type="PROSITE" id="PS51717"/>
    </source>
</evidence>
<dbReference type="InterPro" id="IPR013783">
    <property type="entry name" value="Ig-like_fold"/>
</dbReference>
<feature type="region of interest" description="Disordered" evidence="3">
    <location>
        <begin position="22"/>
        <end position="207"/>
    </location>
</feature>
<dbReference type="Pfam" id="PF25496">
    <property type="entry name" value="URGCP"/>
    <property type="match status" value="1"/>
</dbReference>
<feature type="domain" description="Fibronectin type-III" evidence="4">
    <location>
        <begin position="379"/>
        <end position="472"/>
    </location>
</feature>
<comment type="caution">
    <text evidence="6">The sequence shown here is derived from an EMBL/GenBank/DDBJ whole genome shotgun (WGS) entry which is preliminary data.</text>
</comment>
<keyword evidence="2" id="KW-0175">Coiled coil</keyword>
<dbReference type="Pfam" id="PF00041">
    <property type="entry name" value="fn3"/>
    <property type="match status" value="3"/>
</dbReference>
<feature type="domain" description="Fibronectin type-III" evidence="4">
    <location>
        <begin position="200"/>
        <end position="286"/>
    </location>
</feature>
<dbReference type="Pfam" id="PF25974">
    <property type="entry name" value="URGCP_9th"/>
    <property type="match status" value="1"/>
</dbReference>
<dbReference type="Pfam" id="PF25683">
    <property type="entry name" value="URGCP_GTPase"/>
    <property type="match status" value="1"/>
</dbReference>
<dbReference type="PANTHER" id="PTHR14819">
    <property type="entry name" value="GTP-BINDING"/>
    <property type="match status" value="1"/>
</dbReference>
<comment type="similarity">
    <text evidence="1">Belongs to the TRAFAC class dynamin-like GTPase superfamily. Very large inducible GTPase (VLIG) family.</text>
</comment>
<dbReference type="Gene3D" id="2.60.40.10">
    <property type="entry name" value="Immunoglobulins"/>
    <property type="match status" value="3"/>
</dbReference>
<dbReference type="InterPro" id="IPR057365">
    <property type="entry name" value="URGCP"/>
</dbReference>
<proteinExistence type="inferred from homology"/>
<dbReference type="CDD" id="cd00063">
    <property type="entry name" value="FN3"/>
    <property type="match status" value="3"/>
</dbReference>
<dbReference type="SUPFAM" id="SSF49265">
    <property type="entry name" value="Fibronectin type III"/>
    <property type="match status" value="2"/>
</dbReference>
<dbReference type="EMBL" id="JAINUF010000019">
    <property type="protein sequence ID" value="KAJ8336672.1"/>
    <property type="molecule type" value="Genomic_DNA"/>
</dbReference>
<dbReference type="GO" id="GO:0005525">
    <property type="term" value="F:GTP binding"/>
    <property type="evidence" value="ECO:0007669"/>
    <property type="project" value="InterPro"/>
</dbReference>
<evidence type="ECO:0000313" key="7">
    <source>
        <dbReference type="Proteomes" id="UP001152622"/>
    </source>
</evidence>
<dbReference type="InterPro" id="IPR058641">
    <property type="entry name" value="GVIN1_dom"/>
</dbReference>
<feature type="compositionally biased region" description="Basic and acidic residues" evidence="3">
    <location>
        <begin position="159"/>
        <end position="170"/>
    </location>
</feature>
<dbReference type="InterPro" id="IPR036116">
    <property type="entry name" value="FN3_sf"/>
</dbReference>
<keyword evidence="7" id="KW-1185">Reference proteome</keyword>
<gene>
    <name evidence="6" type="ORF">SKAU_G00378920</name>
</gene>
<evidence type="ECO:0000256" key="2">
    <source>
        <dbReference type="SAM" id="Coils"/>
    </source>
</evidence>
<feature type="compositionally biased region" description="Polar residues" evidence="3">
    <location>
        <begin position="128"/>
        <end position="142"/>
    </location>
</feature>
<reference evidence="6" key="1">
    <citation type="journal article" date="2023" name="Science">
        <title>Genome structures resolve the early diversification of teleost fishes.</title>
        <authorList>
            <person name="Parey E."/>
            <person name="Louis A."/>
            <person name="Montfort J."/>
            <person name="Bouchez O."/>
            <person name="Roques C."/>
            <person name="Iampietro C."/>
            <person name="Lluch J."/>
            <person name="Castinel A."/>
            <person name="Donnadieu C."/>
            <person name="Desvignes T."/>
            <person name="Floi Bucao C."/>
            <person name="Jouanno E."/>
            <person name="Wen M."/>
            <person name="Mejri S."/>
            <person name="Dirks R."/>
            <person name="Jansen H."/>
            <person name="Henkel C."/>
            <person name="Chen W.J."/>
            <person name="Zahm M."/>
            <person name="Cabau C."/>
            <person name="Klopp C."/>
            <person name="Thompson A.W."/>
            <person name="Robinson-Rechavi M."/>
            <person name="Braasch I."/>
            <person name="Lecointre G."/>
            <person name="Bobe J."/>
            <person name="Postlethwait J.H."/>
            <person name="Berthelot C."/>
            <person name="Roest Crollius H."/>
            <person name="Guiguen Y."/>
        </authorList>
    </citation>
    <scope>NUCLEOTIDE SEQUENCE</scope>
    <source>
        <strain evidence="6">WJC10195</strain>
    </source>
</reference>
<feature type="compositionally biased region" description="Basic and acidic residues" evidence="3">
    <location>
        <begin position="34"/>
        <end position="50"/>
    </location>
</feature>
<dbReference type="OrthoDB" id="1597724at2759"/>
<dbReference type="PROSITE" id="PS51717">
    <property type="entry name" value="G_VLIG"/>
    <property type="match status" value="1"/>
</dbReference>
<protein>
    <recommendedName>
        <fullName evidence="8">Interferon-induced very large GTPase 1-like</fullName>
    </recommendedName>
</protein>
<dbReference type="InterPro" id="IPR052986">
    <property type="entry name" value="VLIG_GTPase"/>
</dbReference>
<dbReference type="InterPro" id="IPR027417">
    <property type="entry name" value="P-loop_NTPase"/>
</dbReference>
<evidence type="ECO:0008006" key="8">
    <source>
        <dbReference type="Google" id="ProtNLM"/>
    </source>
</evidence>
<feature type="compositionally biased region" description="Basic and acidic residues" evidence="3">
    <location>
        <begin position="69"/>
        <end position="80"/>
    </location>
</feature>
<dbReference type="SMART" id="SM00060">
    <property type="entry name" value="FN3"/>
    <property type="match status" value="3"/>
</dbReference>
<evidence type="ECO:0000256" key="1">
    <source>
        <dbReference type="ARBA" id="ARBA00006828"/>
    </source>
</evidence>
<name>A0A9Q1EDA9_SYNKA</name>
<dbReference type="SUPFAM" id="SSF52540">
    <property type="entry name" value="P-loop containing nucleoside triphosphate hydrolases"/>
    <property type="match status" value="1"/>
</dbReference>
<dbReference type="InterPro" id="IPR030383">
    <property type="entry name" value="G_VLIG_dom"/>
</dbReference>
<feature type="domain" description="VLIG-type G" evidence="5">
    <location>
        <begin position="1063"/>
        <end position="1308"/>
    </location>
</feature>
<organism evidence="6 7">
    <name type="scientific">Synaphobranchus kaupii</name>
    <name type="common">Kaup's arrowtooth eel</name>
    <dbReference type="NCBI Taxonomy" id="118154"/>
    <lineage>
        <taxon>Eukaryota</taxon>
        <taxon>Metazoa</taxon>
        <taxon>Chordata</taxon>
        <taxon>Craniata</taxon>
        <taxon>Vertebrata</taxon>
        <taxon>Euteleostomi</taxon>
        <taxon>Actinopterygii</taxon>
        <taxon>Neopterygii</taxon>
        <taxon>Teleostei</taxon>
        <taxon>Anguilliformes</taxon>
        <taxon>Synaphobranchidae</taxon>
        <taxon>Synaphobranchus</taxon>
    </lineage>
</organism>
<dbReference type="Gene3D" id="3.40.50.300">
    <property type="entry name" value="P-loop containing nucleotide triphosphate hydrolases"/>
    <property type="match status" value="1"/>
</dbReference>
<dbReference type="InterPro" id="IPR003961">
    <property type="entry name" value="FN3_dom"/>
</dbReference>
<sequence>MDCPKCSRECGQNDKFCKLCSASTPVTDSDQQEGPEHPVNESHTHSDNHTHSKSHGHPDTGPPEVEEQETTREKNEKDEAQTSCLESVNQQRDATPAEHITSDTPAPDSEYQEETTENRSSLDPEPATENTSSCLAQSQPSTADPAKSDAKTGLVDSDNMDRTLSKDSKDTACTAQEEDEETEDYMSVSKEESVSKEPSAPGRLNATDVESSSVTLCWERPFSMEGVSYEIHITYGCEGEEPRSHICASNTTTAVLSDLKPGMEYNFNLTAVLPNGSSACVHTKPSAPGRVKATDVQSRSVTLCWEIPVNMEGVSHEIHITYGYEGEEPRSHICAPNTTTAVLSDLKPGMEYNFNLTAVLPNGICSKTSSACVHTKPSVPGRLKVTDVESSSVTLCWERPVSMEGVSYEIHITYRCEGEEPRSQTCAPNTTTAALSDLKPGMEYNFNLTAVLPNGICSKTSSACVYTRTSLDELAMDLGLEYYLKNKLTLSKVLEIDGETLTDERIQSLKSLPWCFLRKLMMVNVTARSVGCETKQDMAPQNLDSLLDTLHNPQGHSNIVNPLDLIIAIFFCSDGFLQQEMVLKLSMCQFSVPLLLPKCDAQECTLMLWTMRDIVKKYNPHSLKDPREFVEESIVLSDLPMVSFVRLGNSSLSKSHILNQVLSNPQQYHDTFVHRNMDCSDIPRRISNGLVEISWYLPCGNQNIDIFSEPLAVSNLRGDLNDFETQYSFLCSTSAAIFVFCDDFGSDCKLLDSQHLQAPWFLITNSLSKSFKMEEFKRCVSELQLPVSNIIIKGLQMNDAEFIRKLRSAISDILMGKVVKKSVEKMSIVAVQLEIHVDENYIPCQSGKRKADAITERISDIPSFKEKELPLQGTVWKKLAKLEKEECRLKNAGEKNIEIYKNELSDQKQELRAQQRAHDISESMSRFISAMSSSTEERTYFLKWMRINLDNLSRKSLSLLRAEYKELCQNSSENKERIAELDRKISSCSLGTEHFLREMAQLYESACSLPEGPTSKIQFLPRQCAELLQEGFPLELVDGDASNIPLQWVTQVLRELHQLTEYKCKIRVVTVLGVQSTGKSTLLNTMFGVQFAVSSGRCTRGAFMLLIRVKEDFKTQLGCDYIMVIDTEGLKSPELTQLDESYEHDNELATLVVGLSDITVINIAMENSTEMKDILQIVVHAFLRMTEVGRKPCCQFVHQNVPDISAHHKNMRDRKLLLEQLNEMTQAAAKMEKKGNNQKFTDVMEYDPERNNWYIPGLWHGTPPMAPVNAGYSESVNLFKRSVIEMFKESKSGKSSPHTFDEFLEWTKSLWHAVKYENFIFSFRNSLVADAYAQLCTEFNKWEWDFKKNMYSWLREAETKVSNTVMIAAQAQSSFNAANLLSSLKNEASVELAKGEKIILDNLTEFYKRPEGHIQLVEKYKEGFISTAKTIRRETENSVINKLEAALEIRKGMLRLESIKNNHTAIIEQKVLHLIEVCRKSEGLSDEQLGEEFEKMWNETVAELQFSGLEERDIAQDVHYQLRANLEREGSSVKKMLSKVTNLSEYGRESFKVNNAHGMFKRFWTKLFGEEQKVKTNMMVEDIIKCSNQFVDEKVRTRSDYHNTYMIELLGTVDEKLDRHKDLETSAELQASLKINICGHAALEFQQMHLDFIQANDPRQCLKQFKEQYCTDFMDLFNKRDQCQKKAEEFTYNCLAPAVKEYITRSLGPELVDEVLTGKKAIHFSTRSFFQFSVLKKLLSEDNFEDFVNYTVHYEIFVQGWIFEQMVKQFTEGDGLRKVEIKQLNGMVKRLKEAVVNAHVEASERVAGRGEVDQNIQQFIQDICRALHKDLVIPKDPLEVVLALNKAKPEDFSRCLMVLVDEMEQSFTAEFQKGGNVRARLTSLPFQPQKELFNRVFGCGKQCPFCKTPCEAGGKDHTEHFASIHRPQGIGRYRFEWSTKLVSDICSSSVASESTFRSWKTQGEWLPYKDYQSIYPDWRIQPDASIQASDYWKYIFNRFNKQFAKEYDATPADIPQLWRYITKDQAMESLKESFQMKTGGD</sequence>
<feature type="coiled-coil region" evidence="2">
    <location>
        <begin position="890"/>
        <end position="917"/>
    </location>
</feature>
<dbReference type="Proteomes" id="UP001152622">
    <property type="component" value="Chromosome 19"/>
</dbReference>
<accession>A0A9Q1EDA9</accession>